<protein>
    <recommendedName>
        <fullName evidence="2">Putative zinc-finger domain-containing protein</fullName>
    </recommendedName>
</protein>
<feature type="compositionally biased region" description="Basic and acidic residues" evidence="1">
    <location>
        <begin position="61"/>
        <end position="76"/>
    </location>
</feature>
<dbReference type="InterPro" id="IPR027383">
    <property type="entry name" value="Znf_put"/>
</dbReference>
<feature type="region of interest" description="Disordered" evidence="1">
    <location>
        <begin position="55"/>
        <end position="76"/>
    </location>
</feature>
<gene>
    <name evidence="3" type="ORF">WI41_26795</name>
</gene>
<comment type="caution">
    <text evidence="3">The sequence shown here is derived from an EMBL/GenBank/DDBJ whole genome shotgun (WGS) entry which is preliminary data.</text>
</comment>
<dbReference type="EMBL" id="LOTQ01000050">
    <property type="protein sequence ID" value="KUZ99675.1"/>
    <property type="molecule type" value="Genomic_DNA"/>
</dbReference>
<evidence type="ECO:0000313" key="4">
    <source>
        <dbReference type="Proteomes" id="UP000056450"/>
    </source>
</evidence>
<sequence>MLPGKCRDVTRLLSAALDRSLTLQEHMQVHVHLPVCSGCRAYRGQIAMLRAAAHAAAGRDVTADDARRESPGDEDR</sequence>
<organism evidence="3 4">
    <name type="scientific">Burkholderia latens</name>
    <dbReference type="NCBI Taxonomy" id="488446"/>
    <lineage>
        <taxon>Bacteria</taxon>
        <taxon>Pseudomonadati</taxon>
        <taxon>Pseudomonadota</taxon>
        <taxon>Betaproteobacteria</taxon>
        <taxon>Burkholderiales</taxon>
        <taxon>Burkholderiaceae</taxon>
        <taxon>Burkholderia</taxon>
        <taxon>Burkholderia cepacia complex</taxon>
    </lineage>
</organism>
<name>A0AAP1C6U9_9BURK</name>
<accession>A0AAP1C6U9</accession>
<dbReference type="AlphaFoldDB" id="A0AAP1C6U9"/>
<evidence type="ECO:0000259" key="2">
    <source>
        <dbReference type="Pfam" id="PF13490"/>
    </source>
</evidence>
<dbReference type="RefSeq" id="WP_040138951.1">
    <property type="nucleotide sequence ID" value="NZ_CBCPGW010000028.1"/>
</dbReference>
<proteinExistence type="predicted"/>
<dbReference type="Proteomes" id="UP000056450">
    <property type="component" value="Unassembled WGS sequence"/>
</dbReference>
<feature type="domain" description="Putative zinc-finger" evidence="2">
    <location>
        <begin position="6"/>
        <end position="40"/>
    </location>
</feature>
<evidence type="ECO:0000256" key="1">
    <source>
        <dbReference type="SAM" id="MobiDB-lite"/>
    </source>
</evidence>
<evidence type="ECO:0000313" key="3">
    <source>
        <dbReference type="EMBL" id="KUZ99675.1"/>
    </source>
</evidence>
<reference evidence="3 4" key="1">
    <citation type="submission" date="2015-11" db="EMBL/GenBank/DDBJ databases">
        <title>Expanding the genomic diversity of Burkholderia species for the development of highly accurate diagnostics.</title>
        <authorList>
            <person name="Sahl J."/>
            <person name="Keim P."/>
            <person name="Wagner D."/>
        </authorList>
    </citation>
    <scope>NUCLEOTIDE SEQUENCE [LARGE SCALE GENOMIC DNA]</scope>
    <source>
        <strain evidence="3 4">RF32-BP12</strain>
    </source>
</reference>
<dbReference type="Pfam" id="PF13490">
    <property type="entry name" value="zf-HC2"/>
    <property type="match status" value="1"/>
</dbReference>